<sequence length="191" mass="21206">MNSFGVHVAHRIGIRRDVPQRRMRDEAERLVWRELGLQRDRLGMLRAAGARDEQVTLLGLRAQIELCPRFALEVACKPEQICNMSGLQFQLQLGDGPRPSPGADAAPVDRKFDLALPDASCLRRAMDVGLEDGLQLARKLSGRKVPERRMFRLFQVGRCAGNLVLPFAPCQAARAARFHGLNVTALDLADA</sequence>
<dbReference type="AlphaFoldDB" id="A0A562LUY2"/>
<evidence type="ECO:0000313" key="2">
    <source>
        <dbReference type="Proteomes" id="UP000317176"/>
    </source>
</evidence>
<proteinExistence type="predicted"/>
<organism evidence="1 2">
    <name type="scientific">Bradyrhizobium daqingense</name>
    <dbReference type="NCBI Taxonomy" id="993502"/>
    <lineage>
        <taxon>Bacteria</taxon>
        <taxon>Pseudomonadati</taxon>
        <taxon>Pseudomonadota</taxon>
        <taxon>Alphaproteobacteria</taxon>
        <taxon>Hyphomicrobiales</taxon>
        <taxon>Nitrobacteraceae</taxon>
        <taxon>Bradyrhizobium</taxon>
    </lineage>
</organism>
<keyword evidence="2" id="KW-1185">Reference proteome</keyword>
<evidence type="ECO:0000313" key="1">
    <source>
        <dbReference type="EMBL" id="TWI11444.1"/>
    </source>
</evidence>
<reference evidence="1 2" key="1">
    <citation type="journal article" date="2015" name="Stand. Genomic Sci.">
        <title>Genomic Encyclopedia of Bacterial and Archaeal Type Strains, Phase III: the genomes of soil and plant-associated and newly described type strains.</title>
        <authorList>
            <person name="Whitman W.B."/>
            <person name="Woyke T."/>
            <person name="Klenk H.P."/>
            <person name="Zhou Y."/>
            <person name="Lilburn T.G."/>
            <person name="Beck B.J."/>
            <person name="De Vos P."/>
            <person name="Vandamme P."/>
            <person name="Eisen J.A."/>
            <person name="Garrity G."/>
            <person name="Hugenholtz P."/>
            <person name="Kyrpides N.C."/>
        </authorList>
    </citation>
    <scope>NUCLEOTIDE SEQUENCE [LARGE SCALE GENOMIC DNA]</scope>
    <source>
        <strain evidence="1 2">CGMCC 1.10947</strain>
    </source>
</reference>
<name>A0A562LUY2_9BRAD</name>
<protein>
    <submittedName>
        <fullName evidence="1">Uncharacterized protein</fullName>
    </submittedName>
</protein>
<dbReference type="Proteomes" id="UP000317176">
    <property type="component" value="Unassembled WGS sequence"/>
</dbReference>
<dbReference type="EMBL" id="VLKL01000001">
    <property type="protein sequence ID" value="TWI11444.1"/>
    <property type="molecule type" value="Genomic_DNA"/>
</dbReference>
<comment type="caution">
    <text evidence="1">The sequence shown here is derived from an EMBL/GenBank/DDBJ whole genome shotgun (WGS) entry which is preliminary data.</text>
</comment>
<accession>A0A562LUY2</accession>
<gene>
    <name evidence="1" type="ORF">IQ17_00595</name>
</gene>